<protein>
    <submittedName>
        <fullName evidence="1">Uncharacterized protein</fullName>
    </submittedName>
</protein>
<name>A0A0E9X2B9_ANGAN</name>
<reference evidence="1" key="2">
    <citation type="journal article" date="2015" name="Fish Shellfish Immunol.">
        <title>Early steps in the European eel (Anguilla anguilla)-Vibrio vulnificus interaction in the gills: Role of the RtxA13 toxin.</title>
        <authorList>
            <person name="Callol A."/>
            <person name="Pajuelo D."/>
            <person name="Ebbesson L."/>
            <person name="Teles M."/>
            <person name="MacKenzie S."/>
            <person name="Amaro C."/>
        </authorList>
    </citation>
    <scope>NUCLEOTIDE SEQUENCE</scope>
</reference>
<proteinExistence type="predicted"/>
<organism evidence="1">
    <name type="scientific">Anguilla anguilla</name>
    <name type="common">European freshwater eel</name>
    <name type="synonym">Muraena anguilla</name>
    <dbReference type="NCBI Taxonomy" id="7936"/>
    <lineage>
        <taxon>Eukaryota</taxon>
        <taxon>Metazoa</taxon>
        <taxon>Chordata</taxon>
        <taxon>Craniata</taxon>
        <taxon>Vertebrata</taxon>
        <taxon>Euteleostomi</taxon>
        <taxon>Actinopterygii</taxon>
        <taxon>Neopterygii</taxon>
        <taxon>Teleostei</taxon>
        <taxon>Anguilliformes</taxon>
        <taxon>Anguillidae</taxon>
        <taxon>Anguilla</taxon>
    </lineage>
</organism>
<sequence>MLSLFFFSIVVAVVEKPASWVCYERQLNGTYNLAPCSDFKGLHFSQNENGRNMWCHYHLAYEAKKVGKGEHKGRLKRLP</sequence>
<accession>A0A0E9X2B9</accession>
<evidence type="ECO:0000313" key="1">
    <source>
        <dbReference type="EMBL" id="JAH96045.1"/>
    </source>
</evidence>
<dbReference type="EMBL" id="GBXM01012532">
    <property type="protein sequence ID" value="JAH96045.1"/>
    <property type="molecule type" value="Transcribed_RNA"/>
</dbReference>
<reference evidence="1" key="1">
    <citation type="submission" date="2014-11" db="EMBL/GenBank/DDBJ databases">
        <authorList>
            <person name="Amaro Gonzalez C."/>
        </authorList>
    </citation>
    <scope>NUCLEOTIDE SEQUENCE</scope>
</reference>
<dbReference type="AlphaFoldDB" id="A0A0E9X2B9"/>